<organism evidence="4">
    <name type="scientific">Gongylonema pulchrum</name>
    <dbReference type="NCBI Taxonomy" id="637853"/>
    <lineage>
        <taxon>Eukaryota</taxon>
        <taxon>Metazoa</taxon>
        <taxon>Ecdysozoa</taxon>
        <taxon>Nematoda</taxon>
        <taxon>Chromadorea</taxon>
        <taxon>Rhabditida</taxon>
        <taxon>Spirurina</taxon>
        <taxon>Spiruromorpha</taxon>
        <taxon>Spiruroidea</taxon>
        <taxon>Gongylonematidae</taxon>
        <taxon>Gongylonema</taxon>
    </lineage>
</organism>
<gene>
    <name evidence="2" type="ORF">GPUH_LOCUS9282</name>
</gene>
<dbReference type="InterPro" id="IPR049076">
    <property type="entry name" value="ACCA"/>
</dbReference>
<dbReference type="GO" id="GO:0003989">
    <property type="term" value="F:acetyl-CoA carboxylase activity"/>
    <property type="evidence" value="ECO:0007669"/>
    <property type="project" value="InterPro"/>
</dbReference>
<protein>
    <submittedName>
        <fullName evidence="4">ACC_central domain-containing protein</fullName>
    </submittedName>
</protein>
<evidence type="ECO:0000313" key="3">
    <source>
        <dbReference type="Proteomes" id="UP000271098"/>
    </source>
</evidence>
<dbReference type="InterPro" id="IPR013537">
    <property type="entry name" value="AcCoA_COase_cen"/>
</dbReference>
<dbReference type="EMBL" id="UYRT01029751">
    <property type="protein sequence ID" value="VDK70327.1"/>
    <property type="molecule type" value="Genomic_DNA"/>
</dbReference>
<evidence type="ECO:0000313" key="4">
    <source>
        <dbReference type="WBParaSite" id="GPUH_0000929501-mRNA-1"/>
    </source>
</evidence>
<accession>A0A183DKP3</accession>
<dbReference type="PANTHER" id="PTHR45728">
    <property type="entry name" value="ACETYL-COA CARBOXYLASE, ISOFORM A"/>
    <property type="match status" value="1"/>
</dbReference>
<feature type="domain" description="Acetyl-CoA carboxylase central" evidence="1">
    <location>
        <begin position="2"/>
        <end position="188"/>
    </location>
</feature>
<keyword evidence="3" id="KW-1185">Reference proteome</keyword>
<dbReference type="AlphaFoldDB" id="A0A183DKP3"/>
<dbReference type="Proteomes" id="UP000271098">
    <property type="component" value="Unassembled WGS sequence"/>
</dbReference>
<name>A0A183DKP3_9BILA</name>
<reference evidence="2 3" key="2">
    <citation type="submission" date="2018-11" db="EMBL/GenBank/DDBJ databases">
        <authorList>
            <consortium name="Pathogen Informatics"/>
        </authorList>
    </citation>
    <scope>NUCLEOTIDE SEQUENCE [LARGE SCALE GENOMIC DNA]</scope>
</reference>
<sequence length="253" mass="29188">MHQKLAVMRNRLRSKIFDRLSEFIRDQAEQFPVKEIRKAIDSYLDDLDPQKMREEKMTLEPITRVLAKFENGTEGHTALVLDDLLGHYHKSEEFFQEHQYDKCVSKLLLKVSDTERCVRIICSHTKVNEKNLLAMKILRRISDNRSLILRLSPVLEKIASLAKSENLDLAHAARALLIEAETPTYTEIKIRGSSPSPTNLEKYDILFETFDSNFDSVLKYVTVCCGVPEASIRRLNDGHPHDVQFPIPIRKIA</sequence>
<proteinExistence type="predicted"/>
<dbReference type="Pfam" id="PF08326">
    <property type="entry name" value="ACC_central"/>
    <property type="match status" value="1"/>
</dbReference>
<dbReference type="GO" id="GO:0005524">
    <property type="term" value="F:ATP binding"/>
    <property type="evidence" value="ECO:0007669"/>
    <property type="project" value="InterPro"/>
</dbReference>
<dbReference type="OrthoDB" id="14612at2759"/>
<dbReference type="WBParaSite" id="GPUH_0000929501-mRNA-1">
    <property type="protein sequence ID" value="GPUH_0000929501-mRNA-1"/>
    <property type="gene ID" value="GPUH_0000929501"/>
</dbReference>
<reference evidence="4" key="1">
    <citation type="submission" date="2016-06" db="UniProtKB">
        <authorList>
            <consortium name="WormBaseParasite"/>
        </authorList>
    </citation>
    <scope>IDENTIFICATION</scope>
</reference>
<dbReference type="PANTHER" id="PTHR45728:SF3">
    <property type="entry name" value="ACETYL-COA CARBOXYLASE"/>
    <property type="match status" value="1"/>
</dbReference>
<evidence type="ECO:0000259" key="1">
    <source>
        <dbReference type="Pfam" id="PF08326"/>
    </source>
</evidence>
<evidence type="ECO:0000313" key="2">
    <source>
        <dbReference type="EMBL" id="VDK70327.1"/>
    </source>
</evidence>
<dbReference type="GO" id="GO:0006633">
    <property type="term" value="P:fatty acid biosynthetic process"/>
    <property type="evidence" value="ECO:0007669"/>
    <property type="project" value="InterPro"/>
</dbReference>